<evidence type="ECO:0000313" key="6">
    <source>
        <dbReference type="Proteomes" id="UP000536179"/>
    </source>
</evidence>
<dbReference type="PROSITE" id="PS00662">
    <property type="entry name" value="T2SP_E"/>
    <property type="match status" value="1"/>
</dbReference>
<reference evidence="5 6" key="1">
    <citation type="submission" date="2020-08" db="EMBL/GenBank/DDBJ databases">
        <title>Genomic Encyclopedia of Type Strains, Phase III (KMG-III): the genomes of soil and plant-associated and newly described type strains.</title>
        <authorList>
            <person name="Whitman W."/>
        </authorList>
    </citation>
    <scope>NUCLEOTIDE SEQUENCE [LARGE SCALE GENOMIC DNA]</scope>
    <source>
        <strain evidence="5 6">CECT 8075</strain>
    </source>
</reference>
<dbReference type="CDD" id="cd01129">
    <property type="entry name" value="PulE-GspE-like"/>
    <property type="match status" value="1"/>
</dbReference>
<dbReference type="Proteomes" id="UP000536179">
    <property type="component" value="Unassembled WGS sequence"/>
</dbReference>
<evidence type="ECO:0000256" key="2">
    <source>
        <dbReference type="ARBA" id="ARBA00022741"/>
    </source>
</evidence>
<dbReference type="PANTHER" id="PTHR30258">
    <property type="entry name" value="TYPE II SECRETION SYSTEM PROTEIN GSPE-RELATED"/>
    <property type="match status" value="1"/>
</dbReference>
<dbReference type="EMBL" id="JACHXU010000005">
    <property type="protein sequence ID" value="MBB3205967.1"/>
    <property type="molecule type" value="Genomic_DNA"/>
</dbReference>
<evidence type="ECO:0000256" key="3">
    <source>
        <dbReference type="ARBA" id="ARBA00022840"/>
    </source>
</evidence>
<dbReference type="GO" id="GO:0005524">
    <property type="term" value="F:ATP binding"/>
    <property type="evidence" value="ECO:0007669"/>
    <property type="project" value="UniProtKB-KW"/>
</dbReference>
<dbReference type="GO" id="GO:0016887">
    <property type="term" value="F:ATP hydrolysis activity"/>
    <property type="evidence" value="ECO:0007669"/>
    <property type="project" value="TreeGrafter"/>
</dbReference>
<dbReference type="Gene3D" id="3.30.450.90">
    <property type="match status" value="1"/>
</dbReference>
<sequence>MSDHDSAMEHQDDEPIHFIDTDEPLQDAIEPELNSPESFARALLEVATNQKASDVFISDEQHSTVVRVRRMGRLKVVRRLQRSYGRRLLNHYRALAGIDIADLSRPADGRVRFDLDNDHEVDVRFSVMPTAFGQDMAMRLFDHSIGLIKIDDIGFLEQESKVVRRMLTSPSGLILVAGSTGSGKTNSLYAFLNHLNNGQRKIHTLEEPIEYTLPGILQSQVNARAGCDFADLLYGCMRQSPDVIMVGEIRDKRTAETAIRAGMSGHLVLATVHAQAATTAVQNLLSFEVNRHFLSDALIGVLNQTLVRQLCTECRVRVEIPESSQHYYSAGQCDQCGHEGFTRMTCLPEILDVTKRLTTSIARGDSADELEQIAIEDGMMTLADAALKRIESGIITPEDAAMVMSDHRIRELATHAIAAGEECGQVSAA</sequence>
<dbReference type="PANTHER" id="PTHR30258:SF3">
    <property type="entry name" value="SLL1921 PROTEIN"/>
    <property type="match status" value="1"/>
</dbReference>
<dbReference type="Pfam" id="PF00437">
    <property type="entry name" value="T2SSE"/>
    <property type="match status" value="1"/>
</dbReference>
<keyword evidence="3" id="KW-0067">ATP-binding</keyword>
<evidence type="ECO:0000259" key="4">
    <source>
        <dbReference type="PROSITE" id="PS00662"/>
    </source>
</evidence>
<dbReference type="GO" id="GO:0005886">
    <property type="term" value="C:plasma membrane"/>
    <property type="evidence" value="ECO:0007669"/>
    <property type="project" value="TreeGrafter"/>
</dbReference>
<gene>
    <name evidence="5" type="ORF">FHS27_001775</name>
</gene>
<keyword evidence="6" id="KW-1185">Reference proteome</keyword>
<keyword evidence="2" id="KW-0547">Nucleotide-binding</keyword>
<proteinExistence type="inferred from homology"/>
<protein>
    <submittedName>
        <fullName evidence="5">Type II secretory ATPase GspE/PulE/Tfp pilus assembly ATPase PilB-like protein</fullName>
    </submittedName>
</protein>
<name>A0A7W5DYI4_9BACT</name>
<feature type="domain" description="Bacterial type II secretion system protein E" evidence="4">
    <location>
        <begin position="237"/>
        <end position="251"/>
    </location>
</feature>
<dbReference type="SUPFAM" id="SSF52540">
    <property type="entry name" value="P-loop containing nucleoside triphosphate hydrolases"/>
    <property type="match status" value="1"/>
</dbReference>
<comment type="caution">
    <text evidence="5">The sequence shown here is derived from an EMBL/GenBank/DDBJ whole genome shotgun (WGS) entry which is preliminary data.</text>
</comment>
<accession>A0A7W5DYI4</accession>
<dbReference type="InterPro" id="IPR027417">
    <property type="entry name" value="P-loop_NTPase"/>
</dbReference>
<evidence type="ECO:0000256" key="1">
    <source>
        <dbReference type="ARBA" id="ARBA00006611"/>
    </source>
</evidence>
<evidence type="ECO:0000313" key="5">
    <source>
        <dbReference type="EMBL" id="MBB3205967.1"/>
    </source>
</evidence>
<dbReference type="InterPro" id="IPR001482">
    <property type="entry name" value="T2SS/T4SS_dom"/>
</dbReference>
<organism evidence="5 6">
    <name type="scientific">Aporhodopirellula rubra</name>
    <dbReference type="NCBI Taxonomy" id="980271"/>
    <lineage>
        <taxon>Bacteria</taxon>
        <taxon>Pseudomonadati</taxon>
        <taxon>Planctomycetota</taxon>
        <taxon>Planctomycetia</taxon>
        <taxon>Pirellulales</taxon>
        <taxon>Pirellulaceae</taxon>
        <taxon>Aporhodopirellula</taxon>
    </lineage>
</organism>
<dbReference type="Gene3D" id="3.40.50.300">
    <property type="entry name" value="P-loop containing nucleotide triphosphate hydrolases"/>
    <property type="match status" value="1"/>
</dbReference>
<dbReference type="AlphaFoldDB" id="A0A7W5DYI4"/>
<dbReference type="RefSeq" id="WP_184304085.1">
    <property type="nucleotide sequence ID" value="NZ_JACHXU010000005.1"/>
</dbReference>
<comment type="similarity">
    <text evidence="1">Belongs to the GSP E family.</text>
</comment>